<dbReference type="PANTHER" id="PTHR13009:SF8">
    <property type="entry name" value="AHA1 DOMAIN-CONTAINING PROTEIN"/>
    <property type="match status" value="1"/>
</dbReference>
<dbReference type="CDD" id="cd08892">
    <property type="entry name" value="SRPBCC_Aha1"/>
    <property type="match status" value="1"/>
</dbReference>
<feature type="domain" description="Activator of Hsp90 ATPase AHSA1-like N-terminal" evidence="3">
    <location>
        <begin position="30"/>
        <end position="160"/>
    </location>
</feature>
<dbReference type="InterPro" id="IPR015310">
    <property type="entry name" value="AHSA1-like_N"/>
</dbReference>
<feature type="region of interest" description="Disordered" evidence="2">
    <location>
        <begin position="161"/>
        <end position="224"/>
    </location>
</feature>
<reference evidence="4 5" key="1">
    <citation type="submission" date="2024-06" db="EMBL/GenBank/DDBJ databases">
        <authorList>
            <person name="Kraege A."/>
            <person name="Thomma B."/>
        </authorList>
    </citation>
    <scope>NUCLEOTIDE SEQUENCE [LARGE SCALE GENOMIC DNA]</scope>
</reference>
<sequence length="360" mass="39515">MAKVGEGDERWIVDDLGAQGTNVNSWHWQEKDILPWAKQRLQELLGDLSIADESGEITLKTGSGVSVGGDAIINNRKKKLIPSYELEVKGTWTGSVKDSGPAEGTFTLPYIADENADEDPELKVAVTGDSKAAQQLREVFLTRGKQLVHERIQGFVKEVQAGGPSPAQQQRPAQGAAASSASGQDSQAAAKFREEELTRQKAAAAAKRKAAEERERARDRAPTATVELSERFYARPADLYECFTNVGRVQAFSQSPAQVEPKVGGKFSIYGGSVEATFTALQEPSQIDMDWRFRNWPDGSVSKVKLTLEELQEGVTVLNLVQKGVPKEDRYGNGEVVENTTHGWKQQIFHRIRAVFGFGL</sequence>
<dbReference type="Gene3D" id="3.15.10.20">
    <property type="entry name" value="Activator of Hsp90 ATPase Aha1, N-terminal domain"/>
    <property type="match status" value="1"/>
</dbReference>
<dbReference type="Proteomes" id="UP001497392">
    <property type="component" value="Unassembled WGS sequence"/>
</dbReference>
<dbReference type="EMBL" id="CAXHTA020000005">
    <property type="protein sequence ID" value="CAL5221670.1"/>
    <property type="molecule type" value="Genomic_DNA"/>
</dbReference>
<protein>
    <submittedName>
        <fullName evidence="4">G3900 protein</fullName>
    </submittedName>
</protein>
<evidence type="ECO:0000256" key="1">
    <source>
        <dbReference type="ARBA" id="ARBA00006817"/>
    </source>
</evidence>
<evidence type="ECO:0000313" key="4">
    <source>
        <dbReference type="EMBL" id="CAL5221670.1"/>
    </source>
</evidence>
<dbReference type="Pfam" id="PF08327">
    <property type="entry name" value="AHSA1"/>
    <property type="match status" value="1"/>
</dbReference>
<dbReference type="Pfam" id="PF09229">
    <property type="entry name" value="Aha1_N"/>
    <property type="match status" value="1"/>
</dbReference>
<dbReference type="SUPFAM" id="SSF103111">
    <property type="entry name" value="Activator of Hsp90 ATPase, Aha1"/>
    <property type="match status" value="1"/>
</dbReference>
<feature type="compositionally biased region" description="Basic and acidic residues" evidence="2">
    <location>
        <begin position="209"/>
        <end position="221"/>
    </location>
</feature>
<keyword evidence="5" id="KW-1185">Reference proteome</keyword>
<gene>
    <name evidence="4" type="primary">g3900</name>
    <name evidence="4" type="ORF">VP750_LOCUS3329</name>
</gene>
<name>A0ABP1FSW5_9CHLO</name>
<dbReference type="Gene3D" id="3.30.530.20">
    <property type="match status" value="1"/>
</dbReference>
<organism evidence="4 5">
    <name type="scientific">Coccomyxa viridis</name>
    <dbReference type="NCBI Taxonomy" id="1274662"/>
    <lineage>
        <taxon>Eukaryota</taxon>
        <taxon>Viridiplantae</taxon>
        <taxon>Chlorophyta</taxon>
        <taxon>core chlorophytes</taxon>
        <taxon>Trebouxiophyceae</taxon>
        <taxon>Trebouxiophyceae incertae sedis</taxon>
        <taxon>Coccomyxaceae</taxon>
        <taxon>Coccomyxa</taxon>
    </lineage>
</organism>
<dbReference type="SUPFAM" id="SSF55961">
    <property type="entry name" value="Bet v1-like"/>
    <property type="match status" value="1"/>
</dbReference>
<comment type="caution">
    <text evidence="4">The sequence shown here is derived from an EMBL/GenBank/DDBJ whole genome shotgun (WGS) entry which is preliminary data.</text>
</comment>
<evidence type="ECO:0000313" key="5">
    <source>
        <dbReference type="Proteomes" id="UP001497392"/>
    </source>
</evidence>
<comment type="similarity">
    <text evidence="1">Belongs to the AHA1 family.</text>
</comment>
<feature type="compositionally biased region" description="Low complexity" evidence="2">
    <location>
        <begin position="161"/>
        <end position="190"/>
    </location>
</feature>
<proteinExistence type="inferred from homology"/>
<dbReference type="PANTHER" id="PTHR13009">
    <property type="entry name" value="HEAT SHOCK PROTEIN 90 HSP90 CO-CHAPERONE AHA-1"/>
    <property type="match status" value="1"/>
</dbReference>
<dbReference type="InterPro" id="IPR013538">
    <property type="entry name" value="ASHA1/2-like_C"/>
</dbReference>
<dbReference type="InterPro" id="IPR036338">
    <property type="entry name" value="Aha1"/>
</dbReference>
<accession>A0ABP1FSW5</accession>
<dbReference type="InterPro" id="IPR023393">
    <property type="entry name" value="START-like_dom_sf"/>
</dbReference>
<dbReference type="SMART" id="SM01000">
    <property type="entry name" value="Aha1_N"/>
    <property type="match status" value="1"/>
</dbReference>
<evidence type="ECO:0000256" key="2">
    <source>
        <dbReference type="SAM" id="MobiDB-lite"/>
    </source>
</evidence>
<evidence type="ECO:0000259" key="3">
    <source>
        <dbReference type="SMART" id="SM01000"/>
    </source>
</evidence>